<dbReference type="SMART" id="SM00450">
    <property type="entry name" value="RHOD"/>
    <property type="match status" value="1"/>
</dbReference>
<dbReference type="PROSITE" id="PS00380">
    <property type="entry name" value="RHODANESE_1"/>
    <property type="match status" value="1"/>
</dbReference>
<dbReference type="Proteomes" id="UP001596422">
    <property type="component" value="Unassembled WGS sequence"/>
</dbReference>
<dbReference type="EMBL" id="JBHSWE010000001">
    <property type="protein sequence ID" value="MFC6673789.1"/>
    <property type="molecule type" value="Genomic_DNA"/>
</dbReference>
<evidence type="ECO:0000313" key="3">
    <source>
        <dbReference type="Proteomes" id="UP001596422"/>
    </source>
</evidence>
<sequence length="145" mass="15665">MMDNLNLSAPTHLTEALRTNMSGGKSVAQLLGEAAERVPFVSLQELNARVAQPDGDLIVLDVREREAYESSHVPGAINLPRGQLELRVNQVLPDPTRRIVTICQLGKISTLAAATLRELGFLRASALDGGMAAWLESGFETEVSE</sequence>
<dbReference type="RefSeq" id="WP_379913443.1">
    <property type="nucleotide sequence ID" value="NZ_JBHSWE010000001.1"/>
</dbReference>
<dbReference type="InterPro" id="IPR001763">
    <property type="entry name" value="Rhodanese-like_dom"/>
</dbReference>
<keyword evidence="3" id="KW-1185">Reference proteome</keyword>
<dbReference type="CDD" id="cd00158">
    <property type="entry name" value="RHOD"/>
    <property type="match status" value="1"/>
</dbReference>
<accession>A0ABW2A8M0</accession>
<dbReference type="InterPro" id="IPR036873">
    <property type="entry name" value="Rhodanese-like_dom_sf"/>
</dbReference>
<reference evidence="3" key="1">
    <citation type="journal article" date="2019" name="Int. J. Syst. Evol. Microbiol.">
        <title>The Global Catalogue of Microorganisms (GCM) 10K type strain sequencing project: providing services to taxonomists for standard genome sequencing and annotation.</title>
        <authorList>
            <consortium name="The Broad Institute Genomics Platform"/>
            <consortium name="The Broad Institute Genome Sequencing Center for Infectious Disease"/>
            <person name="Wu L."/>
            <person name="Ma J."/>
        </authorList>
    </citation>
    <scope>NUCLEOTIDE SEQUENCE [LARGE SCALE GENOMIC DNA]</scope>
    <source>
        <strain evidence="3">NBRC 111756</strain>
    </source>
</reference>
<organism evidence="2 3">
    <name type="scientific">Marinobacterium aestuariivivens</name>
    <dbReference type="NCBI Taxonomy" id="1698799"/>
    <lineage>
        <taxon>Bacteria</taxon>
        <taxon>Pseudomonadati</taxon>
        <taxon>Pseudomonadota</taxon>
        <taxon>Gammaproteobacteria</taxon>
        <taxon>Oceanospirillales</taxon>
        <taxon>Oceanospirillaceae</taxon>
        <taxon>Marinobacterium</taxon>
    </lineage>
</organism>
<dbReference type="PANTHER" id="PTHR43031:SF1">
    <property type="entry name" value="PYRIDINE NUCLEOTIDE-DISULPHIDE OXIDOREDUCTASE"/>
    <property type="match status" value="1"/>
</dbReference>
<evidence type="ECO:0000313" key="2">
    <source>
        <dbReference type="EMBL" id="MFC6673789.1"/>
    </source>
</evidence>
<dbReference type="Gene3D" id="3.40.250.10">
    <property type="entry name" value="Rhodanese-like domain"/>
    <property type="match status" value="1"/>
</dbReference>
<proteinExistence type="predicted"/>
<protein>
    <submittedName>
        <fullName evidence="2">Rhodanese-like domain-containing protein</fullName>
    </submittedName>
</protein>
<name>A0ABW2A8M0_9GAMM</name>
<gene>
    <name evidence="2" type="ORF">ACFQDL_29640</name>
</gene>
<dbReference type="PANTHER" id="PTHR43031">
    <property type="entry name" value="FAD-DEPENDENT OXIDOREDUCTASE"/>
    <property type="match status" value="1"/>
</dbReference>
<dbReference type="PROSITE" id="PS50206">
    <property type="entry name" value="RHODANESE_3"/>
    <property type="match status" value="1"/>
</dbReference>
<dbReference type="InterPro" id="IPR050229">
    <property type="entry name" value="GlpE_sulfurtransferase"/>
</dbReference>
<dbReference type="InterPro" id="IPR001307">
    <property type="entry name" value="Thiosulphate_STrfase_CS"/>
</dbReference>
<evidence type="ECO:0000259" key="1">
    <source>
        <dbReference type="PROSITE" id="PS50206"/>
    </source>
</evidence>
<dbReference type="SUPFAM" id="SSF52821">
    <property type="entry name" value="Rhodanese/Cell cycle control phosphatase"/>
    <property type="match status" value="1"/>
</dbReference>
<dbReference type="Pfam" id="PF00581">
    <property type="entry name" value="Rhodanese"/>
    <property type="match status" value="1"/>
</dbReference>
<comment type="caution">
    <text evidence="2">The sequence shown here is derived from an EMBL/GenBank/DDBJ whole genome shotgun (WGS) entry which is preliminary data.</text>
</comment>
<feature type="domain" description="Rhodanese" evidence="1">
    <location>
        <begin position="53"/>
        <end position="143"/>
    </location>
</feature>